<organism evidence="2 3">
    <name type="scientific">Protopolystoma xenopodis</name>
    <dbReference type="NCBI Taxonomy" id="117903"/>
    <lineage>
        <taxon>Eukaryota</taxon>
        <taxon>Metazoa</taxon>
        <taxon>Spiralia</taxon>
        <taxon>Lophotrochozoa</taxon>
        <taxon>Platyhelminthes</taxon>
        <taxon>Monogenea</taxon>
        <taxon>Polyopisthocotylea</taxon>
        <taxon>Polystomatidea</taxon>
        <taxon>Polystomatidae</taxon>
        <taxon>Protopolystoma</taxon>
    </lineage>
</organism>
<comment type="caution">
    <text evidence="2">The sequence shown here is derived from an EMBL/GenBank/DDBJ whole genome shotgun (WGS) entry which is preliminary data.</text>
</comment>
<evidence type="ECO:0000313" key="3">
    <source>
        <dbReference type="Proteomes" id="UP000784294"/>
    </source>
</evidence>
<dbReference type="AlphaFoldDB" id="A0A448WX61"/>
<proteinExistence type="predicted"/>
<dbReference type="Proteomes" id="UP000784294">
    <property type="component" value="Unassembled WGS sequence"/>
</dbReference>
<reference evidence="2" key="1">
    <citation type="submission" date="2018-11" db="EMBL/GenBank/DDBJ databases">
        <authorList>
            <consortium name="Pathogen Informatics"/>
        </authorList>
    </citation>
    <scope>NUCLEOTIDE SEQUENCE</scope>
</reference>
<feature type="region of interest" description="Disordered" evidence="1">
    <location>
        <begin position="88"/>
        <end position="113"/>
    </location>
</feature>
<keyword evidence="3" id="KW-1185">Reference proteome</keyword>
<evidence type="ECO:0000313" key="2">
    <source>
        <dbReference type="EMBL" id="VEL22408.1"/>
    </source>
</evidence>
<sequence length="113" mass="13047">MRFVLACKKNERNRPREVTEDVIVCQFDWTAGSTPTKWLKPKPCAATGNTSSLCQATRNGCQRVTIFQRSLTVRQKCVWHRNRERMNDISLERNGWPRNSHQSSDDPLETVAV</sequence>
<name>A0A448WX61_9PLAT</name>
<dbReference type="EMBL" id="CAAALY010056237">
    <property type="protein sequence ID" value="VEL22408.1"/>
    <property type="molecule type" value="Genomic_DNA"/>
</dbReference>
<accession>A0A448WX61</accession>
<gene>
    <name evidence="2" type="ORF">PXEA_LOCUS15848</name>
</gene>
<protein>
    <submittedName>
        <fullName evidence="2">Uncharacterized protein</fullName>
    </submittedName>
</protein>
<evidence type="ECO:0000256" key="1">
    <source>
        <dbReference type="SAM" id="MobiDB-lite"/>
    </source>
</evidence>